<keyword evidence="2" id="KW-1185">Reference proteome</keyword>
<accession>A0ABP9Z2P2</accession>
<evidence type="ECO:0000313" key="1">
    <source>
        <dbReference type="EMBL" id="GAA5813375.1"/>
    </source>
</evidence>
<evidence type="ECO:0008006" key="3">
    <source>
        <dbReference type="Google" id="ProtNLM"/>
    </source>
</evidence>
<dbReference type="EMBL" id="BAABUK010000016">
    <property type="protein sequence ID" value="GAA5813375.1"/>
    <property type="molecule type" value="Genomic_DNA"/>
</dbReference>
<name>A0ABP9Z2P2_9FUNG</name>
<organism evidence="1 2">
    <name type="scientific">Mucor flavus</name>
    <dbReference type="NCBI Taxonomy" id="439312"/>
    <lineage>
        <taxon>Eukaryota</taxon>
        <taxon>Fungi</taxon>
        <taxon>Fungi incertae sedis</taxon>
        <taxon>Mucoromycota</taxon>
        <taxon>Mucoromycotina</taxon>
        <taxon>Mucoromycetes</taxon>
        <taxon>Mucorales</taxon>
        <taxon>Mucorineae</taxon>
        <taxon>Mucoraceae</taxon>
        <taxon>Mucor</taxon>
    </lineage>
</organism>
<evidence type="ECO:0000313" key="2">
    <source>
        <dbReference type="Proteomes" id="UP001473302"/>
    </source>
</evidence>
<reference evidence="1 2" key="1">
    <citation type="submission" date="2024-04" db="EMBL/GenBank/DDBJ databases">
        <title>genome sequences of Mucor flavus KT1a and Helicostylum pulchrum KT1b strains isolated from the surface of a dry-aged beef.</title>
        <authorList>
            <person name="Toyotome T."/>
            <person name="Hosono M."/>
            <person name="Torimaru M."/>
            <person name="Fukuda K."/>
            <person name="Mikami N."/>
        </authorList>
    </citation>
    <scope>NUCLEOTIDE SEQUENCE [LARGE SCALE GENOMIC DNA]</scope>
    <source>
        <strain evidence="1 2">KT1a</strain>
    </source>
</reference>
<proteinExistence type="predicted"/>
<dbReference type="Proteomes" id="UP001473302">
    <property type="component" value="Unassembled WGS sequence"/>
</dbReference>
<comment type="caution">
    <text evidence="1">The sequence shown here is derived from an EMBL/GenBank/DDBJ whole genome shotgun (WGS) entry which is preliminary data.</text>
</comment>
<sequence>MIVLFCELKKSCKTRAKALPSGSLFVWYKVSTEALGSLSRNGRMFAQVLKSVFFNEKFALR</sequence>
<gene>
    <name evidence="1" type="ORF">MFLAVUS_006853</name>
</gene>
<protein>
    <recommendedName>
        <fullName evidence="3">Ribosomal protein L32</fullName>
    </recommendedName>
</protein>